<dbReference type="Pfam" id="PF00300">
    <property type="entry name" value="His_Phos_1"/>
    <property type="match status" value="1"/>
</dbReference>
<dbReference type="CDD" id="cd07067">
    <property type="entry name" value="HP_PGM_like"/>
    <property type="match status" value="1"/>
</dbReference>
<dbReference type="PANTHER" id="PTHR47623">
    <property type="entry name" value="OS09G0287300 PROTEIN"/>
    <property type="match status" value="1"/>
</dbReference>
<gene>
    <name evidence="1" type="ORF">DCD74_09835</name>
</gene>
<name>A0A344J7C7_9GAMM</name>
<reference evidence="2" key="1">
    <citation type="submission" date="2018-05" db="EMBL/GenBank/DDBJ databases">
        <title>Luteimonas pekinense sp. nov., isolated from human Meibomian gland secretions, Beijing, China.</title>
        <authorList>
            <person name="Wen T."/>
            <person name="Bai H."/>
            <person name="Lv H."/>
        </authorList>
    </citation>
    <scope>NUCLEOTIDE SEQUENCE [LARGE SCALE GENOMIC DNA]</scope>
    <source>
        <strain evidence="2">83-4</strain>
    </source>
</reference>
<organism evidence="1 2">
    <name type="scientific">Solilutibacter oculi</name>
    <dbReference type="NCBI Taxonomy" id="2698682"/>
    <lineage>
        <taxon>Bacteria</taxon>
        <taxon>Pseudomonadati</taxon>
        <taxon>Pseudomonadota</taxon>
        <taxon>Gammaproteobacteria</taxon>
        <taxon>Lysobacterales</taxon>
        <taxon>Lysobacteraceae</taxon>
        <taxon>Solilutibacter</taxon>
    </lineage>
</organism>
<dbReference type="PANTHER" id="PTHR47623:SF1">
    <property type="entry name" value="OS09G0287300 PROTEIN"/>
    <property type="match status" value="1"/>
</dbReference>
<dbReference type="Gene3D" id="3.40.50.1240">
    <property type="entry name" value="Phosphoglycerate mutase-like"/>
    <property type="match status" value="1"/>
</dbReference>
<dbReference type="KEGG" id="lue:DCD74_09835"/>
<dbReference type="Proteomes" id="UP000251842">
    <property type="component" value="Chromosome"/>
</dbReference>
<dbReference type="AlphaFoldDB" id="A0A344J7C7"/>
<dbReference type="SMART" id="SM00855">
    <property type="entry name" value="PGAM"/>
    <property type="match status" value="1"/>
</dbReference>
<dbReference type="SUPFAM" id="SSF53254">
    <property type="entry name" value="Phosphoglycerate mutase-like"/>
    <property type="match status" value="1"/>
</dbReference>
<accession>A0A344J7C7</accession>
<protein>
    <submittedName>
        <fullName evidence="1">Phosphoglycerate mutase</fullName>
    </submittedName>
</protein>
<evidence type="ECO:0000313" key="2">
    <source>
        <dbReference type="Proteomes" id="UP000251842"/>
    </source>
</evidence>
<dbReference type="EMBL" id="CP029556">
    <property type="protein sequence ID" value="AXA84937.1"/>
    <property type="molecule type" value="Genomic_DNA"/>
</dbReference>
<dbReference type="RefSeq" id="WP_112927149.1">
    <property type="nucleotide sequence ID" value="NZ_CP029556.1"/>
</dbReference>
<sequence length="162" mass="17189">MLEKLVLLRHAHALNPEGWQADAQRPLSPAGQAEALHAGEWLHGLAAPDAVLCSPATRTRETLAQLAAAGCALPAPHFEDDIYDASLGDLLAVIEARLAAAPDTRRLWLVGHNPGLEQLLFHLDAEARLRAMPTAGIAVLRFDGRLPVTDPGAAGIALTWAP</sequence>
<dbReference type="InterPro" id="IPR029033">
    <property type="entry name" value="His_PPase_superfam"/>
</dbReference>
<dbReference type="OrthoDB" id="9810154at2"/>
<evidence type="ECO:0000313" key="1">
    <source>
        <dbReference type="EMBL" id="AXA84937.1"/>
    </source>
</evidence>
<dbReference type="InterPro" id="IPR013078">
    <property type="entry name" value="His_Pase_superF_clade-1"/>
</dbReference>
<keyword evidence="2" id="KW-1185">Reference proteome</keyword>
<proteinExistence type="predicted"/>